<name>A0A9W5RCY6_9ACTO</name>
<accession>A0A9W5RCY6</accession>
<sequence length="35" mass="3871">MGDSQMGIPHYYGILSKSLKVRQVTRSEFDSAVVA</sequence>
<organism evidence="1 2">
    <name type="scientific">Gleimia europaea ACS-120-V-Col10b</name>
    <dbReference type="NCBI Taxonomy" id="883069"/>
    <lineage>
        <taxon>Bacteria</taxon>
        <taxon>Bacillati</taxon>
        <taxon>Actinomycetota</taxon>
        <taxon>Actinomycetes</taxon>
        <taxon>Actinomycetales</taxon>
        <taxon>Actinomycetaceae</taxon>
        <taxon>Gleimia</taxon>
    </lineage>
</organism>
<evidence type="ECO:0000313" key="2">
    <source>
        <dbReference type="Proteomes" id="UP000014387"/>
    </source>
</evidence>
<dbReference type="AlphaFoldDB" id="A0A9W5RCY6"/>
<comment type="caution">
    <text evidence="1">The sequence shown here is derived from an EMBL/GenBank/DDBJ whole genome shotgun (WGS) entry which is preliminary data.</text>
</comment>
<dbReference type="Proteomes" id="UP000014387">
    <property type="component" value="Unassembled WGS sequence"/>
</dbReference>
<proteinExistence type="predicted"/>
<gene>
    <name evidence="1" type="ORF">HMPREF9238_01607</name>
</gene>
<dbReference type="EMBL" id="AGWN01000003">
    <property type="protein sequence ID" value="EPD29470.1"/>
    <property type="molecule type" value="Genomic_DNA"/>
</dbReference>
<protein>
    <submittedName>
        <fullName evidence="1">Uncharacterized protein</fullName>
    </submittedName>
</protein>
<reference evidence="1 2" key="1">
    <citation type="submission" date="2013-05" db="EMBL/GenBank/DDBJ databases">
        <title>The Genome Sequence of Actinomyces europaeus ACS-120-V-COL10B.</title>
        <authorList>
            <consortium name="The Broad Institute Genomics Platform"/>
            <person name="Earl A."/>
            <person name="Ward D."/>
            <person name="Feldgarden M."/>
            <person name="Gevers D."/>
            <person name="Saerens B."/>
            <person name="Vaneechoutte M."/>
            <person name="Walker B."/>
            <person name="Young S."/>
            <person name="Zeng Q."/>
            <person name="Gargeya S."/>
            <person name="Fitzgerald M."/>
            <person name="Haas B."/>
            <person name="Abouelleil A."/>
            <person name="Allen A.W."/>
            <person name="Alvarado L."/>
            <person name="Arachchi H.M."/>
            <person name="Berlin A.M."/>
            <person name="Chapman S.B."/>
            <person name="Gainer-Dewar J."/>
            <person name="Goldberg J."/>
            <person name="Griggs A."/>
            <person name="Gujja S."/>
            <person name="Hansen M."/>
            <person name="Howarth C."/>
            <person name="Imamovic A."/>
            <person name="Ireland A."/>
            <person name="Larimer J."/>
            <person name="McCowan C."/>
            <person name="Murphy C."/>
            <person name="Pearson M."/>
            <person name="Poon T.W."/>
            <person name="Priest M."/>
            <person name="Roberts A."/>
            <person name="Saif S."/>
            <person name="Shea T."/>
            <person name="Sisk P."/>
            <person name="Sykes S."/>
            <person name="Wortman J."/>
            <person name="Nusbaum C."/>
            <person name="Birren B."/>
        </authorList>
    </citation>
    <scope>NUCLEOTIDE SEQUENCE [LARGE SCALE GENOMIC DNA]</scope>
    <source>
        <strain evidence="1 2">ACS-120-V-Col10b</strain>
    </source>
</reference>
<keyword evidence="2" id="KW-1185">Reference proteome</keyword>
<evidence type="ECO:0000313" key="1">
    <source>
        <dbReference type="EMBL" id="EPD29470.1"/>
    </source>
</evidence>